<keyword evidence="2" id="KW-1185">Reference proteome</keyword>
<organism evidence="1 2">
    <name type="scientific">Sphingomonas japonica</name>
    <dbReference type="NCBI Taxonomy" id="511662"/>
    <lineage>
        <taxon>Bacteria</taxon>
        <taxon>Pseudomonadati</taxon>
        <taxon>Pseudomonadota</taxon>
        <taxon>Alphaproteobacteria</taxon>
        <taxon>Sphingomonadales</taxon>
        <taxon>Sphingomonadaceae</taxon>
        <taxon>Sphingomonas</taxon>
    </lineage>
</organism>
<evidence type="ECO:0000313" key="1">
    <source>
        <dbReference type="EMBL" id="NIJ24840.1"/>
    </source>
</evidence>
<reference evidence="1 2" key="1">
    <citation type="submission" date="2020-03" db="EMBL/GenBank/DDBJ databases">
        <title>Genomic Encyclopedia of Type Strains, Phase IV (KMG-IV): sequencing the most valuable type-strain genomes for metagenomic binning, comparative biology and taxonomic classification.</title>
        <authorList>
            <person name="Goeker M."/>
        </authorList>
    </citation>
    <scope>NUCLEOTIDE SEQUENCE [LARGE SCALE GENOMIC DNA]</scope>
    <source>
        <strain evidence="1 2">DSM 22753</strain>
    </source>
</reference>
<proteinExistence type="predicted"/>
<sequence length="853" mass="87033">MQQTFTHEGVVYRDLGNGEVEVVGYADAPAQQDPYTIGTPDPAAAYAAPKAQLDIARGQADLAASARDAALAPYAQQKAAADARRAVAEAEKIERELTSAPPAKTQAARQQRAAKLQALVGQIQRVEQLYQSTVGQTSGVGGLADYLPTEANRQFDTAAAGLAEQGLAAFRVPGVGAQSDTELRQFVQANKPQASDYDVAIEEKLRQLRGRVDAERQGIGLEPVNWNGTEPNRDTAPAANMAAPGGVDRSTTFYGDGGSGGSMGLSGGGTRSETDPARAGVAARLNRLLTSGAADEEILRYASGVGADPASVRSVLEFRRQNPNYRGSYNAADLEMRDVPLSGLDAAVNSAAQSPGGAFAISAGDIVTPGGLASWTGNTDLARAGIEGVRETNPMASTLGSIAGGVLGAGMAELGAARFGLSGINAARAGDAAFGAYVGAGQADPGNRLMGAGEGALAGTVGGMFGRGVTRGAGGAVSGVRNAAIDTLRARGVPLTAGQALSQSGRVGAAVKGIEDRLSGVPVIGDMVNARRTEGLREFNRAAFDEALMPIGENSAGMIAEDGVARARGLVGNAYTNALDGVQVQADAPFIGDMQNTIGRAAGLPDPLNGQAAYTLRTRVGESFDPQGGMTGNNFQQSLRGLRRDAGAVRNQPYGYDFGEVTRGAEDALNGMVNRQAPDVVPALRSANEAYGRVGIVRDAVTAARNGTRSGEGGTFAASQLSDAAARNARRYGGTQATPDQPFYDLTSAARDVLPSRIPDSGTAGRLATLALPGAFGGAGYGLDQTGLTEGAGAGGLAVGALLTAGGTRRGQQALTRALTERGPRAQAVGRAIRDNARLGGIFGASLVPVLTQ</sequence>
<evidence type="ECO:0000313" key="2">
    <source>
        <dbReference type="Proteomes" id="UP000788153"/>
    </source>
</evidence>
<dbReference type="Proteomes" id="UP000788153">
    <property type="component" value="Unassembled WGS sequence"/>
</dbReference>
<gene>
    <name evidence="1" type="ORF">FHT01_002382</name>
</gene>
<dbReference type="RefSeq" id="WP_140047268.1">
    <property type="nucleotide sequence ID" value="NZ_BAAAEV010000001.1"/>
</dbReference>
<accession>A0ABX0U2T3</accession>
<dbReference type="EMBL" id="JAASQP010000001">
    <property type="protein sequence ID" value="NIJ24840.1"/>
    <property type="molecule type" value="Genomic_DNA"/>
</dbReference>
<name>A0ABX0U2T3_9SPHN</name>
<protein>
    <submittedName>
        <fullName evidence="1">Skp family chaperone for outer membrane proteins</fullName>
    </submittedName>
</protein>
<comment type="caution">
    <text evidence="1">The sequence shown here is derived from an EMBL/GenBank/DDBJ whole genome shotgun (WGS) entry which is preliminary data.</text>
</comment>